<reference evidence="2" key="1">
    <citation type="submission" date="2021-02" db="EMBL/GenBank/DDBJ databases">
        <authorList>
            <person name="Nowell W R."/>
        </authorList>
    </citation>
    <scope>NUCLEOTIDE SEQUENCE</scope>
</reference>
<protein>
    <submittedName>
        <fullName evidence="2">Uncharacterized protein</fullName>
    </submittedName>
</protein>
<accession>A0A815RLD1</accession>
<evidence type="ECO:0000313" key="1">
    <source>
        <dbReference type="EMBL" id="CAF1186028.1"/>
    </source>
</evidence>
<keyword evidence="5" id="KW-1185">Reference proteome</keyword>
<evidence type="ECO:0000313" key="3">
    <source>
        <dbReference type="EMBL" id="CAF3997200.1"/>
    </source>
</evidence>
<evidence type="ECO:0000313" key="4">
    <source>
        <dbReference type="EMBL" id="CAF4344656.1"/>
    </source>
</evidence>
<dbReference type="EMBL" id="CAJOBC010086495">
    <property type="protein sequence ID" value="CAF4344656.1"/>
    <property type="molecule type" value="Genomic_DNA"/>
</dbReference>
<dbReference type="EMBL" id="CAJNOQ010021019">
    <property type="protein sequence ID" value="CAF1479305.1"/>
    <property type="molecule type" value="Genomic_DNA"/>
</dbReference>
<dbReference type="EMBL" id="CAJNOK010013524">
    <property type="protein sequence ID" value="CAF1186028.1"/>
    <property type="molecule type" value="Genomic_DNA"/>
</dbReference>
<dbReference type="EMBL" id="CAJOBA010035052">
    <property type="protein sequence ID" value="CAF3997200.1"/>
    <property type="molecule type" value="Genomic_DNA"/>
</dbReference>
<evidence type="ECO:0000313" key="2">
    <source>
        <dbReference type="EMBL" id="CAF1479305.1"/>
    </source>
</evidence>
<organism evidence="2 5">
    <name type="scientific">Didymodactylos carnosus</name>
    <dbReference type="NCBI Taxonomy" id="1234261"/>
    <lineage>
        <taxon>Eukaryota</taxon>
        <taxon>Metazoa</taxon>
        <taxon>Spiralia</taxon>
        <taxon>Gnathifera</taxon>
        <taxon>Rotifera</taxon>
        <taxon>Eurotatoria</taxon>
        <taxon>Bdelloidea</taxon>
        <taxon>Philodinida</taxon>
        <taxon>Philodinidae</taxon>
        <taxon>Didymodactylos</taxon>
    </lineage>
</organism>
<proteinExistence type="predicted"/>
<name>A0A815RLD1_9BILA</name>
<evidence type="ECO:0000313" key="5">
    <source>
        <dbReference type="Proteomes" id="UP000663829"/>
    </source>
</evidence>
<dbReference type="AlphaFoldDB" id="A0A815RLD1"/>
<comment type="caution">
    <text evidence="2">The sequence shown here is derived from an EMBL/GenBank/DDBJ whole genome shotgun (WGS) entry which is preliminary data.</text>
</comment>
<dbReference type="Proteomes" id="UP000682733">
    <property type="component" value="Unassembled WGS sequence"/>
</dbReference>
<dbReference type="Proteomes" id="UP000681722">
    <property type="component" value="Unassembled WGS sequence"/>
</dbReference>
<gene>
    <name evidence="2" type="ORF">GPM918_LOCUS35768</name>
    <name evidence="1" type="ORF">OVA965_LOCUS23299</name>
    <name evidence="4" type="ORF">SRO942_LOCUS36490</name>
    <name evidence="3" type="ORF">TMI583_LOCUS24019</name>
</gene>
<sequence>MMRSVDDRDLLQITLASQISDAYKEHIDRFIADFDNLSFTNNFSVEKVNEIINRAIADESISQISVPYVQCNVCHQSCASKHLHERENYEPYGRLFSESSIESLSLEQVTGSDVWNLKAVDKTSVYLPMWNACKKWNDLSHSIQQLKEPIQIIQESKRYWTLFIDKYEKDKVELTKLSQQLAGTTPVTYLQDMDEILQLKSIFDKYD</sequence>
<dbReference type="Proteomes" id="UP000677228">
    <property type="component" value="Unassembled WGS sequence"/>
</dbReference>
<dbReference type="Proteomes" id="UP000663829">
    <property type="component" value="Unassembled WGS sequence"/>
</dbReference>